<protein>
    <recommendedName>
        <fullName evidence="4">WSC domain-containing protein</fullName>
    </recommendedName>
</protein>
<proteinExistence type="predicted"/>
<organism evidence="2 3">
    <name type="scientific">Cyclotella cryptica</name>
    <dbReference type="NCBI Taxonomy" id="29204"/>
    <lineage>
        <taxon>Eukaryota</taxon>
        <taxon>Sar</taxon>
        <taxon>Stramenopiles</taxon>
        <taxon>Ochrophyta</taxon>
        <taxon>Bacillariophyta</taxon>
        <taxon>Coscinodiscophyceae</taxon>
        <taxon>Thalassiosirophycidae</taxon>
        <taxon>Stephanodiscales</taxon>
        <taxon>Stephanodiscaceae</taxon>
        <taxon>Cyclotella</taxon>
    </lineage>
</organism>
<comment type="caution">
    <text evidence="2">The sequence shown here is derived from an EMBL/GenBank/DDBJ whole genome shotgun (WGS) entry which is preliminary data.</text>
</comment>
<evidence type="ECO:0000313" key="2">
    <source>
        <dbReference type="EMBL" id="KAL3795266.1"/>
    </source>
</evidence>
<dbReference type="EMBL" id="JABMIG020000073">
    <property type="protein sequence ID" value="KAL3795266.1"/>
    <property type="molecule type" value="Genomic_DNA"/>
</dbReference>
<reference evidence="2 3" key="1">
    <citation type="journal article" date="2020" name="G3 (Bethesda)">
        <title>Improved Reference Genome for Cyclotella cryptica CCMP332, a Model for Cell Wall Morphogenesis, Salinity Adaptation, and Lipid Production in Diatoms (Bacillariophyta).</title>
        <authorList>
            <person name="Roberts W.R."/>
            <person name="Downey K.M."/>
            <person name="Ruck E.C."/>
            <person name="Traller J.C."/>
            <person name="Alverson A.J."/>
        </authorList>
    </citation>
    <scope>NUCLEOTIDE SEQUENCE [LARGE SCALE GENOMIC DNA]</scope>
    <source>
        <strain evidence="2 3">CCMP332</strain>
    </source>
</reference>
<feature type="signal peptide" evidence="1">
    <location>
        <begin position="1"/>
        <end position="23"/>
    </location>
</feature>
<evidence type="ECO:0008006" key="4">
    <source>
        <dbReference type="Google" id="ProtNLM"/>
    </source>
</evidence>
<accession>A0ABD3Q5E1</accession>
<dbReference type="Proteomes" id="UP001516023">
    <property type="component" value="Unassembled WGS sequence"/>
</dbReference>
<name>A0ABD3Q5E1_9STRA</name>
<gene>
    <name evidence="2" type="ORF">HJC23_008351</name>
</gene>
<feature type="chain" id="PRO_5044814613" description="WSC domain-containing protein" evidence="1">
    <location>
        <begin position="24"/>
        <end position="160"/>
    </location>
</feature>
<keyword evidence="3" id="KW-1185">Reference proteome</keyword>
<evidence type="ECO:0000313" key="3">
    <source>
        <dbReference type="Proteomes" id="UP001516023"/>
    </source>
</evidence>
<dbReference type="AlphaFoldDB" id="A0ABD3Q5E1"/>
<sequence length="160" mass="17460">MVHSSIVNITRWACLLLFPLALAQENVDGYNNLGRGSCIDNRGQFYSYVQRTLTFPDASTCASAECAKFGNAQSYRGFEFSVTKRCTCLFDAEKMPPVKNDASNPDYVSKNYQGVNKVVGTSGTPGATCYRIARDAGVIASTRLFYAATAITSALVYLFN</sequence>
<keyword evidence="1" id="KW-0732">Signal</keyword>
<evidence type="ECO:0000256" key="1">
    <source>
        <dbReference type="SAM" id="SignalP"/>
    </source>
</evidence>